<keyword evidence="1" id="KW-0472">Membrane</keyword>
<reference evidence="4" key="2">
    <citation type="submission" date="2023-05" db="EMBL/GenBank/DDBJ databases">
        <authorList>
            <consortium name="Lawrence Berkeley National Laboratory"/>
            <person name="Steindorff A."/>
            <person name="Hensen N."/>
            <person name="Bonometti L."/>
            <person name="Westerberg I."/>
            <person name="Brannstrom I.O."/>
            <person name="Guillou S."/>
            <person name="Cros-Aarteil S."/>
            <person name="Calhoun S."/>
            <person name="Haridas S."/>
            <person name="Kuo A."/>
            <person name="Mondo S."/>
            <person name="Pangilinan J."/>
            <person name="Riley R."/>
            <person name="Labutti K."/>
            <person name="Andreopoulos B."/>
            <person name="Lipzen A."/>
            <person name="Chen C."/>
            <person name="Yanf M."/>
            <person name="Daum C."/>
            <person name="Ng V."/>
            <person name="Clum A."/>
            <person name="Ohm R."/>
            <person name="Martin F."/>
            <person name="Silar P."/>
            <person name="Natvig D."/>
            <person name="Lalanne C."/>
            <person name="Gautier V."/>
            <person name="Ament-Velasquez S.L."/>
            <person name="Kruys A."/>
            <person name="Hutchinson M.I."/>
            <person name="Powell A.J."/>
            <person name="Barry K."/>
            <person name="Miller A.N."/>
            <person name="Grigoriev I.V."/>
            <person name="Debuchy R."/>
            <person name="Gladieux P."/>
            <person name="Thoren M.H."/>
            <person name="Johannesson H."/>
        </authorList>
    </citation>
    <scope>NUCLEOTIDE SEQUENCE</scope>
    <source>
        <strain evidence="4">PSN309</strain>
    </source>
</reference>
<dbReference type="Proteomes" id="UP001302126">
    <property type="component" value="Unassembled WGS sequence"/>
</dbReference>
<dbReference type="PANTHER" id="PTHR11559">
    <property type="entry name" value="CARBOXYLESTERASE"/>
    <property type="match status" value="1"/>
</dbReference>
<feature type="signal peptide" evidence="2">
    <location>
        <begin position="1"/>
        <end position="20"/>
    </location>
</feature>
<keyword evidence="1" id="KW-0812">Transmembrane</keyword>
<evidence type="ECO:0000313" key="4">
    <source>
        <dbReference type="EMBL" id="KAK4190954.1"/>
    </source>
</evidence>
<dbReference type="InterPro" id="IPR050309">
    <property type="entry name" value="Type-B_Carboxylest/Lipase"/>
</dbReference>
<dbReference type="Pfam" id="PF00135">
    <property type="entry name" value="COesterase"/>
    <property type="match status" value="1"/>
</dbReference>
<protein>
    <submittedName>
        <fullName evidence="4">Esterase and lipase</fullName>
    </submittedName>
</protein>
<gene>
    <name evidence="4" type="ORF">QBC35DRAFT_512921</name>
</gene>
<dbReference type="InterPro" id="IPR002018">
    <property type="entry name" value="CarbesteraseB"/>
</dbReference>
<dbReference type="InterPro" id="IPR019819">
    <property type="entry name" value="Carboxylesterase_B_CS"/>
</dbReference>
<comment type="caution">
    <text evidence="4">The sequence shown here is derived from an EMBL/GenBank/DDBJ whole genome shotgun (WGS) entry which is preliminary data.</text>
</comment>
<evidence type="ECO:0000256" key="2">
    <source>
        <dbReference type="SAM" id="SignalP"/>
    </source>
</evidence>
<dbReference type="InterPro" id="IPR029058">
    <property type="entry name" value="AB_hydrolase_fold"/>
</dbReference>
<dbReference type="AlphaFoldDB" id="A0AAN6WZ27"/>
<keyword evidence="2" id="KW-0732">Signal</keyword>
<dbReference type="PROSITE" id="PS00941">
    <property type="entry name" value="CARBOXYLESTERASE_B_2"/>
    <property type="match status" value="1"/>
</dbReference>
<feature type="transmembrane region" description="Helical" evidence="1">
    <location>
        <begin position="496"/>
        <end position="515"/>
    </location>
</feature>
<dbReference type="SUPFAM" id="SSF53474">
    <property type="entry name" value="alpha/beta-Hydrolases"/>
    <property type="match status" value="1"/>
</dbReference>
<name>A0AAN6WZ27_9PEZI</name>
<accession>A0AAN6WZ27</accession>
<sequence>MALINTLLCFLLWLAPLVLSSPLKPGINFQLPSSLPILTLPYSSYRASSYRPANDLYVFRNIRFAQPPVGNLRWAKPLPPLVNTTLQDGSYGPKCIQSAPHGVNFAGPGNNSPVGAAFNQFVGGIPLPLFSGGSEDCLFLDVYVPGKALQDPTKKLPVVVWIYGGAFLFGSKDTMTPDLPFYDGSGIVGQSNNNLIFVTINYRLGAYGFLAGSTMERDGLPNAGLHDQRMAFQWVKDYIHLLGGDPARVTAMGESAGASSILHHLVAEGGKLDPLFNKAIMQSPAFQPIWDRAGTVEKTFQDFAILAGCQGKGLSCLRAADPVMLVKANNALNLKQTPGTFAIGPTPDGKFIRQLPVLELASGKFWGIDSMILSHVADEASLFVSGAVQTDAQFSGLLTSVFPDYTLASGINAKVEEAYPPLNGINKSRYATQTSRVTDFLRDSCFTCHVRHLTEAYGDNKVWTLQYSVFPAQHATDLIPTFFSTAFTSGSFLDDLAMFFVPVLGVMVAGISTVMQSYFASYITTGDPNTNRKLLNIPPTIRWDHPVSKGEQMKAVLDIGSWGLKTVSDDKNEKTPCDFWRQFGAAVTALGGYSPPGELVPQTLVTVNENISRNYLGGNQDV</sequence>
<evidence type="ECO:0000259" key="3">
    <source>
        <dbReference type="Pfam" id="PF00135"/>
    </source>
</evidence>
<feature type="chain" id="PRO_5042975818" evidence="2">
    <location>
        <begin position="21"/>
        <end position="622"/>
    </location>
</feature>
<evidence type="ECO:0000256" key="1">
    <source>
        <dbReference type="SAM" id="Phobius"/>
    </source>
</evidence>
<dbReference type="Gene3D" id="3.40.50.1820">
    <property type="entry name" value="alpha/beta hydrolase"/>
    <property type="match status" value="1"/>
</dbReference>
<keyword evidence="5" id="KW-1185">Reference proteome</keyword>
<reference evidence="4" key="1">
    <citation type="journal article" date="2023" name="Mol. Phylogenet. Evol.">
        <title>Genome-scale phylogeny and comparative genomics of the fungal order Sordariales.</title>
        <authorList>
            <person name="Hensen N."/>
            <person name="Bonometti L."/>
            <person name="Westerberg I."/>
            <person name="Brannstrom I.O."/>
            <person name="Guillou S."/>
            <person name="Cros-Aarteil S."/>
            <person name="Calhoun S."/>
            <person name="Haridas S."/>
            <person name="Kuo A."/>
            <person name="Mondo S."/>
            <person name="Pangilinan J."/>
            <person name="Riley R."/>
            <person name="LaButti K."/>
            <person name="Andreopoulos B."/>
            <person name="Lipzen A."/>
            <person name="Chen C."/>
            <person name="Yan M."/>
            <person name="Daum C."/>
            <person name="Ng V."/>
            <person name="Clum A."/>
            <person name="Steindorff A."/>
            <person name="Ohm R.A."/>
            <person name="Martin F."/>
            <person name="Silar P."/>
            <person name="Natvig D.O."/>
            <person name="Lalanne C."/>
            <person name="Gautier V."/>
            <person name="Ament-Velasquez S.L."/>
            <person name="Kruys A."/>
            <person name="Hutchinson M.I."/>
            <person name="Powell A.J."/>
            <person name="Barry K."/>
            <person name="Miller A.N."/>
            <person name="Grigoriev I.V."/>
            <person name="Debuchy R."/>
            <person name="Gladieux P."/>
            <person name="Hiltunen Thoren M."/>
            <person name="Johannesson H."/>
        </authorList>
    </citation>
    <scope>NUCLEOTIDE SEQUENCE</scope>
    <source>
        <strain evidence="4">PSN309</strain>
    </source>
</reference>
<keyword evidence="1" id="KW-1133">Transmembrane helix</keyword>
<dbReference type="EMBL" id="MU864362">
    <property type="protein sequence ID" value="KAK4190954.1"/>
    <property type="molecule type" value="Genomic_DNA"/>
</dbReference>
<evidence type="ECO:0000313" key="5">
    <source>
        <dbReference type="Proteomes" id="UP001302126"/>
    </source>
</evidence>
<proteinExistence type="predicted"/>
<organism evidence="4 5">
    <name type="scientific">Podospora australis</name>
    <dbReference type="NCBI Taxonomy" id="1536484"/>
    <lineage>
        <taxon>Eukaryota</taxon>
        <taxon>Fungi</taxon>
        <taxon>Dikarya</taxon>
        <taxon>Ascomycota</taxon>
        <taxon>Pezizomycotina</taxon>
        <taxon>Sordariomycetes</taxon>
        <taxon>Sordariomycetidae</taxon>
        <taxon>Sordariales</taxon>
        <taxon>Podosporaceae</taxon>
        <taxon>Podospora</taxon>
    </lineage>
</organism>
<feature type="domain" description="Carboxylesterase type B" evidence="3">
    <location>
        <begin position="55"/>
        <end position="545"/>
    </location>
</feature>